<dbReference type="EC" id="2.7.11.1" evidence="2"/>
<dbReference type="InterPro" id="IPR001245">
    <property type="entry name" value="Ser-Thr/Tyr_kinase_cat_dom"/>
</dbReference>
<evidence type="ECO:0000256" key="12">
    <source>
        <dbReference type="ARBA" id="ARBA00023180"/>
    </source>
</evidence>
<dbReference type="SUPFAM" id="SSF56112">
    <property type="entry name" value="Protein kinase-like (PK-like)"/>
    <property type="match status" value="1"/>
</dbReference>
<keyword evidence="10" id="KW-1133">Transmembrane helix</keyword>
<dbReference type="EMBL" id="JABWDY010021382">
    <property type="protein sequence ID" value="KAF5192411.1"/>
    <property type="molecule type" value="Genomic_DNA"/>
</dbReference>
<dbReference type="PROSITE" id="PS51354">
    <property type="entry name" value="GLUTAREDOXIN_2"/>
    <property type="match status" value="2"/>
</dbReference>
<comment type="subcellular location">
    <subcellularLocation>
        <location evidence="1">Membrane</location>
        <topology evidence="1">Single-pass type I membrane protein</topology>
    </subcellularLocation>
</comment>
<dbReference type="Gene3D" id="3.40.30.10">
    <property type="entry name" value="Glutaredoxin"/>
    <property type="match status" value="2"/>
</dbReference>
<evidence type="ECO:0000256" key="5">
    <source>
        <dbReference type="ARBA" id="ARBA00022692"/>
    </source>
</evidence>
<protein>
    <recommendedName>
        <fullName evidence="2">non-specific serine/threonine protein kinase</fullName>
        <ecNumber evidence="2">2.7.11.1</ecNumber>
    </recommendedName>
</protein>
<keyword evidence="6" id="KW-0732">Signal</keyword>
<evidence type="ECO:0000313" key="18">
    <source>
        <dbReference type="EMBL" id="KAF5192411.1"/>
    </source>
</evidence>
<evidence type="ECO:0000256" key="6">
    <source>
        <dbReference type="ARBA" id="ARBA00022729"/>
    </source>
</evidence>
<dbReference type="GO" id="GO:0016020">
    <property type="term" value="C:membrane"/>
    <property type="evidence" value="ECO:0007669"/>
    <property type="project" value="UniProtKB-SubCell"/>
</dbReference>
<dbReference type="SMART" id="SM00220">
    <property type="entry name" value="S_TKc"/>
    <property type="match status" value="1"/>
</dbReference>
<evidence type="ECO:0000256" key="11">
    <source>
        <dbReference type="ARBA" id="ARBA00023136"/>
    </source>
</evidence>
<keyword evidence="8 18" id="KW-0418">Kinase</keyword>
<name>A0A7J6W5E4_THATH</name>
<evidence type="ECO:0000256" key="2">
    <source>
        <dbReference type="ARBA" id="ARBA00012513"/>
    </source>
</evidence>
<accession>A0A7J6W5E4</accession>
<evidence type="ECO:0000256" key="16">
    <source>
        <dbReference type="SAM" id="MobiDB-lite"/>
    </source>
</evidence>
<dbReference type="InterPro" id="IPR036249">
    <property type="entry name" value="Thioredoxin-like_sf"/>
</dbReference>
<dbReference type="PROSITE" id="PS50011">
    <property type="entry name" value="PROTEIN_KINASE_DOM"/>
    <property type="match status" value="1"/>
</dbReference>
<keyword evidence="18" id="KW-0675">Receptor</keyword>
<dbReference type="FunFam" id="1.10.510.10:FF:001023">
    <property type="entry name" value="Os07g0541700 protein"/>
    <property type="match status" value="1"/>
</dbReference>
<evidence type="ECO:0000313" key="19">
    <source>
        <dbReference type="Proteomes" id="UP000554482"/>
    </source>
</evidence>
<comment type="catalytic activity">
    <reaction evidence="14">
        <text>L-seryl-[protein] + ATP = O-phospho-L-seryl-[protein] + ADP + H(+)</text>
        <dbReference type="Rhea" id="RHEA:17989"/>
        <dbReference type="Rhea" id="RHEA-COMP:9863"/>
        <dbReference type="Rhea" id="RHEA-COMP:11604"/>
        <dbReference type="ChEBI" id="CHEBI:15378"/>
        <dbReference type="ChEBI" id="CHEBI:29999"/>
        <dbReference type="ChEBI" id="CHEBI:30616"/>
        <dbReference type="ChEBI" id="CHEBI:83421"/>
        <dbReference type="ChEBI" id="CHEBI:456216"/>
        <dbReference type="EC" id="2.7.11.1"/>
    </reaction>
</comment>
<dbReference type="Gene3D" id="1.10.510.10">
    <property type="entry name" value="Transferase(Phosphotransferase) domain 1"/>
    <property type="match status" value="1"/>
</dbReference>
<comment type="caution">
    <text evidence="18">The sequence shown here is derived from an EMBL/GenBank/DDBJ whole genome shotgun (WGS) entry which is preliminary data.</text>
</comment>
<feature type="region of interest" description="Disordered" evidence="16">
    <location>
        <begin position="431"/>
        <end position="497"/>
    </location>
</feature>
<evidence type="ECO:0000256" key="10">
    <source>
        <dbReference type="ARBA" id="ARBA00022989"/>
    </source>
</evidence>
<keyword evidence="9 15" id="KW-0067">ATP-binding</keyword>
<evidence type="ECO:0000256" key="7">
    <source>
        <dbReference type="ARBA" id="ARBA00022741"/>
    </source>
</evidence>
<evidence type="ECO:0000256" key="4">
    <source>
        <dbReference type="ARBA" id="ARBA00022679"/>
    </source>
</evidence>
<evidence type="ECO:0000256" key="3">
    <source>
        <dbReference type="ARBA" id="ARBA00022527"/>
    </source>
</evidence>
<dbReference type="GO" id="GO:0005524">
    <property type="term" value="F:ATP binding"/>
    <property type="evidence" value="ECO:0007669"/>
    <property type="project" value="UniProtKB-UniRule"/>
</dbReference>
<keyword evidence="7 15" id="KW-0547">Nucleotide-binding</keyword>
<reference evidence="18 19" key="1">
    <citation type="submission" date="2020-06" db="EMBL/GenBank/DDBJ databases">
        <title>Transcriptomic and genomic resources for Thalictrum thalictroides and T. hernandezii: Facilitating candidate gene discovery in an emerging model plant lineage.</title>
        <authorList>
            <person name="Arias T."/>
            <person name="Riano-Pachon D.M."/>
            <person name="Di Stilio V.S."/>
        </authorList>
    </citation>
    <scope>NUCLEOTIDE SEQUENCE [LARGE SCALE GENOMIC DNA]</scope>
    <source>
        <strain evidence="19">cv. WT478/WT964</strain>
        <tissue evidence="18">Leaves</tissue>
    </source>
</reference>
<dbReference type="InterPro" id="IPR017441">
    <property type="entry name" value="Protein_kinase_ATP_BS"/>
</dbReference>
<organism evidence="18 19">
    <name type="scientific">Thalictrum thalictroides</name>
    <name type="common">Rue-anemone</name>
    <name type="synonym">Anemone thalictroides</name>
    <dbReference type="NCBI Taxonomy" id="46969"/>
    <lineage>
        <taxon>Eukaryota</taxon>
        <taxon>Viridiplantae</taxon>
        <taxon>Streptophyta</taxon>
        <taxon>Embryophyta</taxon>
        <taxon>Tracheophyta</taxon>
        <taxon>Spermatophyta</taxon>
        <taxon>Magnoliopsida</taxon>
        <taxon>Ranunculales</taxon>
        <taxon>Ranunculaceae</taxon>
        <taxon>Thalictroideae</taxon>
        <taxon>Thalictrum</taxon>
    </lineage>
</organism>
<evidence type="ECO:0000256" key="8">
    <source>
        <dbReference type="ARBA" id="ARBA00022777"/>
    </source>
</evidence>
<keyword evidence="4" id="KW-0808">Transferase</keyword>
<dbReference type="InterPro" id="IPR000719">
    <property type="entry name" value="Prot_kinase_dom"/>
</dbReference>
<dbReference type="OrthoDB" id="4062651at2759"/>
<evidence type="ECO:0000256" key="15">
    <source>
        <dbReference type="PROSITE-ProRule" id="PRU10141"/>
    </source>
</evidence>
<feature type="compositionally biased region" description="Low complexity" evidence="16">
    <location>
        <begin position="431"/>
        <end position="444"/>
    </location>
</feature>
<dbReference type="Gene3D" id="3.30.200.20">
    <property type="entry name" value="Phosphorylase Kinase, domain 1"/>
    <property type="match status" value="1"/>
</dbReference>
<keyword evidence="3" id="KW-0723">Serine/threonine-protein kinase</keyword>
<feature type="binding site" evidence="15">
    <location>
        <position position="155"/>
    </location>
    <ligand>
        <name>ATP</name>
        <dbReference type="ChEBI" id="CHEBI:30616"/>
    </ligand>
</feature>
<evidence type="ECO:0000259" key="17">
    <source>
        <dbReference type="PROSITE" id="PS50011"/>
    </source>
</evidence>
<dbReference type="InterPro" id="IPR002109">
    <property type="entry name" value="Glutaredoxin"/>
</dbReference>
<dbReference type="PANTHER" id="PTHR27009">
    <property type="entry name" value="RUST RESISTANCE KINASE LR10-RELATED"/>
    <property type="match status" value="1"/>
</dbReference>
<dbReference type="InterPro" id="IPR008271">
    <property type="entry name" value="Ser/Thr_kinase_AS"/>
</dbReference>
<dbReference type="InterPro" id="IPR045874">
    <property type="entry name" value="LRK10/LRL21-25-like"/>
</dbReference>
<evidence type="ECO:0000256" key="1">
    <source>
        <dbReference type="ARBA" id="ARBA00004479"/>
    </source>
</evidence>
<keyword evidence="11" id="KW-0472">Membrane</keyword>
<dbReference type="AlphaFoldDB" id="A0A7J6W5E4"/>
<comment type="catalytic activity">
    <reaction evidence="13">
        <text>L-threonyl-[protein] + ATP = O-phospho-L-threonyl-[protein] + ADP + H(+)</text>
        <dbReference type="Rhea" id="RHEA:46608"/>
        <dbReference type="Rhea" id="RHEA-COMP:11060"/>
        <dbReference type="Rhea" id="RHEA-COMP:11605"/>
        <dbReference type="ChEBI" id="CHEBI:15378"/>
        <dbReference type="ChEBI" id="CHEBI:30013"/>
        <dbReference type="ChEBI" id="CHEBI:30616"/>
        <dbReference type="ChEBI" id="CHEBI:61977"/>
        <dbReference type="ChEBI" id="CHEBI:456216"/>
        <dbReference type="EC" id="2.7.11.1"/>
    </reaction>
</comment>
<dbReference type="InterPro" id="IPR011009">
    <property type="entry name" value="Kinase-like_dom_sf"/>
</dbReference>
<dbReference type="Proteomes" id="UP000554482">
    <property type="component" value="Unassembled WGS sequence"/>
</dbReference>
<gene>
    <name evidence="18" type="ORF">FRX31_018002</name>
</gene>
<sequence length="728" mass="82527">MNNLNDPSRLEENFELLSQEIATLKYIKDEAARRGKQIRDGWLETVEDKEREVDEIEKEFCEQKSRHQIQMIVRITLNRRVVLSLKHVQSLRAEGNANLQNIEMLISQLAGEKPKRFSPGDLRSFTSNYSSKVGSGAYGDVYKGKFHNGVYIAVKVLVEKNVQVIEETFMAEVSTMGRTYHRNLIKLYGFCFDANIKALVYEYMEKGSLDKILYENYLSIEWKKLYGIAIETAKGLAYLHDGCYEQIIHHDVKAGNVLVDSNFTPKVTDFGLAKLMNRDVTHLTLTRTRGTPGYAAPETWMPASVVTSKCDVYSFGMMMFEVLGKKNNGLGENWFPGQVWKKFENGQLDEIIEDCGIGHTDRENATILSIVALWCVQHTPQNRPSMSTVVKILEKEIPLTIPPNPFLPSAVVTKPPEQFIMLPSNQIVPYTVSSSSTSQSPQPVIDESSKKKKKEKESEFASTSDLSKPLKSRPAELNSYDASSSGTSTQAGNSKANESDGVVIYTSTTSGIKILNECNDVHLILQSHQIKVYHERDIGKDANYRRELMSLTGSFEVPVVFVKGKLIGGASQVKQLEEEGKLWNLFDEFRRMPYDNADSCAISKEEPTEELDEERVRAAESILECFEIKNLSHDEKVFVYVATEGSKEWIEKSNDILSIVKSYQIWWMGVDMAIRFYHQELSEILERPMSKIMPALFVKGRFMGGAKKVKRLEEEGILKILLYGIPKK</sequence>
<keyword evidence="12" id="KW-0325">Glycoprotein</keyword>
<evidence type="ECO:0000256" key="14">
    <source>
        <dbReference type="ARBA" id="ARBA00048679"/>
    </source>
</evidence>
<dbReference type="Pfam" id="PF00462">
    <property type="entry name" value="Glutaredoxin"/>
    <property type="match status" value="1"/>
</dbReference>
<keyword evidence="5" id="KW-0812">Transmembrane</keyword>
<feature type="domain" description="Protein kinase" evidence="17">
    <location>
        <begin position="127"/>
        <end position="407"/>
    </location>
</feature>
<evidence type="ECO:0000256" key="13">
    <source>
        <dbReference type="ARBA" id="ARBA00047899"/>
    </source>
</evidence>
<proteinExistence type="predicted"/>
<dbReference type="Pfam" id="PF07714">
    <property type="entry name" value="PK_Tyr_Ser-Thr"/>
    <property type="match status" value="1"/>
</dbReference>
<evidence type="ECO:0000256" key="9">
    <source>
        <dbReference type="ARBA" id="ARBA00022840"/>
    </source>
</evidence>
<keyword evidence="19" id="KW-1185">Reference proteome</keyword>
<dbReference type="SUPFAM" id="SSF52833">
    <property type="entry name" value="Thioredoxin-like"/>
    <property type="match status" value="2"/>
</dbReference>
<dbReference type="PROSITE" id="PS00108">
    <property type="entry name" value="PROTEIN_KINASE_ST"/>
    <property type="match status" value="1"/>
</dbReference>
<dbReference type="PROSITE" id="PS00107">
    <property type="entry name" value="PROTEIN_KINASE_ATP"/>
    <property type="match status" value="1"/>
</dbReference>
<dbReference type="GO" id="GO:0004674">
    <property type="term" value="F:protein serine/threonine kinase activity"/>
    <property type="evidence" value="ECO:0007669"/>
    <property type="project" value="UniProtKB-KW"/>
</dbReference>
<feature type="compositionally biased region" description="Polar residues" evidence="16">
    <location>
        <begin position="480"/>
        <end position="496"/>
    </location>
</feature>